<dbReference type="AlphaFoldDB" id="A0A940Y9P4"/>
<reference evidence="1 2" key="1">
    <citation type="submission" date="2021-04" db="EMBL/GenBank/DDBJ databases">
        <title>The genome sequence of Ideonella sp. 3Y2.</title>
        <authorList>
            <person name="Liu Y."/>
        </authorList>
    </citation>
    <scope>NUCLEOTIDE SEQUENCE [LARGE SCALE GENOMIC DNA]</scope>
    <source>
        <strain evidence="1 2">3Y2</strain>
    </source>
</reference>
<dbReference type="RefSeq" id="WP_210854181.1">
    <property type="nucleotide sequence ID" value="NZ_JAGQDD010000007.1"/>
</dbReference>
<comment type="caution">
    <text evidence="1">The sequence shown here is derived from an EMBL/GenBank/DDBJ whole genome shotgun (WGS) entry which is preliminary data.</text>
</comment>
<accession>A0A940Y9P4</accession>
<proteinExistence type="predicted"/>
<organism evidence="1 2">
    <name type="scientific">Ideonella alba</name>
    <dbReference type="NCBI Taxonomy" id="2824118"/>
    <lineage>
        <taxon>Bacteria</taxon>
        <taxon>Pseudomonadati</taxon>
        <taxon>Pseudomonadota</taxon>
        <taxon>Betaproteobacteria</taxon>
        <taxon>Burkholderiales</taxon>
        <taxon>Sphaerotilaceae</taxon>
        <taxon>Ideonella</taxon>
    </lineage>
</organism>
<evidence type="ECO:0000313" key="1">
    <source>
        <dbReference type="EMBL" id="MBQ0931206.1"/>
    </source>
</evidence>
<protein>
    <submittedName>
        <fullName evidence="1">Uncharacterized protein</fullName>
    </submittedName>
</protein>
<dbReference type="Proteomes" id="UP000676246">
    <property type="component" value="Unassembled WGS sequence"/>
</dbReference>
<dbReference type="EMBL" id="JAGQDD010000007">
    <property type="protein sequence ID" value="MBQ0931206.1"/>
    <property type="molecule type" value="Genomic_DNA"/>
</dbReference>
<keyword evidence="2" id="KW-1185">Reference proteome</keyword>
<name>A0A940Y9P4_9BURK</name>
<evidence type="ECO:0000313" key="2">
    <source>
        <dbReference type="Proteomes" id="UP000676246"/>
    </source>
</evidence>
<gene>
    <name evidence="1" type="ORF">KAK03_11985</name>
</gene>
<sequence length="287" mass="31826">MKMVSLRFDGVSYWAQVDGGPEFLVGQRVSYQGRKGLSNLKGTPAQRYDPRRHLADHSAVWLYFLAPTAAAEGGLFHTLNTYDRAAFTFGFLQYAAHVPDGDFVVYLRALLALPGAADYFPDLVLLDGRVHRHADDGLRPLESAASTAPLMAWLNPSTAQVEDTEVIQAARFIHWVQNDPAHRALQVRSGVEHMQAAMRRYDAAYGLDGRPIEQCLLVADIRHQGRGSSSEIRLALQANQPVEALLNVGANQYPERIKTLRKALKMLAGEPSFAGQRWRSALKDFSA</sequence>